<dbReference type="RefSeq" id="WP_184876690.1">
    <property type="nucleotide sequence ID" value="NZ_BOOV01000021.1"/>
</dbReference>
<dbReference type="AlphaFoldDB" id="A0A7W7G7L2"/>
<dbReference type="EMBL" id="JACHND010000001">
    <property type="protein sequence ID" value="MBB4699277.1"/>
    <property type="molecule type" value="Genomic_DNA"/>
</dbReference>
<proteinExistence type="predicted"/>
<evidence type="ECO:0000313" key="2">
    <source>
        <dbReference type="Proteomes" id="UP000542210"/>
    </source>
</evidence>
<organism evidence="1 2">
    <name type="scientific">Sphaerisporangium siamense</name>
    <dbReference type="NCBI Taxonomy" id="795645"/>
    <lineage>
        <taxon>Bacteria</taxon>
        <taxon>Bacillati</taxon>
        <taxon>Actinomycetota</taxon>
        <taxon>Actinomycetes</taxon>
        <taxon>Streptosporangiales</taxon>
        <taxon>Streptosporangiaceae</taxon>
        <taxon>Sphaerisporangium</taxon>
    </lineage>
</organism>
<name>A0A7W7G7L2_9ACTN</name>
<sequence length="65" mass="6857">MRLTLLGTSSGADGCPALYATDRGTYVVQGKKIHDPEALAGVVDLRDDELVVEIPANLLGFARGE</sequence>
<reference evidence="1 2" key="1">
    <citation type="submission" date="2020-08" db="EMBL/GenBank/DDBJ databases">
        <title>Sequencing the genomes of 1000 actinobacteria strains.</title>
        <authorList>
            <person name="Klenk H.-P."/>
        </authorList>
    </citation>
    <scope>NUCLEOTIDE SEQUENCE [LARGE SCALE GENOMIC DNA]</scope>
    <source>
        <strain evidence="1 2">DSM 45784</strain>
    </source>
</reference>
<evidence type="ECO:0000313" key="1">
    <source>
        <dbReference type="EMBL" id="MBB4699277.1"/>
    </source>
</evidence>
<comment type="caution">
    <text evidence="1">The sequence shown here is derived from an EMBL/GenBank/DDBJ whole genome shotgun (WGS) entry which is preliminary data.</text>
</comment>
<accession>A0A7W7G7L2</accession>
<keyword evidence="2" id="KW-1185">Reference proteome</keyword>
<dbReference type="Proteomes" id="UP000542210">
    <property type="component" value="Unassembled WGS sequence"/>
</dbReference>
<protein>
    <submittedName>
        <fullName evidence="1">Uncharacterized protein</fullName>
    </submittedName>
</protein>
<gene>
    <name evidence="1" type="ORF">BJ982_000821</name>
</gene>